<dbReference type="SMART" id="SM00895">
    <property type="entry name" value="FCD"/>
    <property type="match status" value="1"/>
</dbReference>
<dbReference type="EMBL" id="JBHTBR010000005">
    <property type="protein sequence ID" value="MFC7292619.1"/>
    <property type="molecule type" value="Genomic_DNA"/>
</dbReference>
<dbReference type="SUPFAM" id="SSF46785">
    <property type="entry name" value="Winged helix' DNA-binding domain"/>
    <property type="match status" value="1"/>
</dbReference>
<keyword evidence="1" id="KW-0805">Transcription regulation</keyword>
<keyword evidence="6" id="KW-1185">Reference proteome</keyword>
<dbReference type="PROSITE" id="PS50949">
    <property type="entry name" value="HTH_GNTR"/>
    <property type="match status" value="1"/>
</dbReference>
<reference evidence="6" key="1">
    <citation type="journal article" date="2019" name="Int. J. Syst. Evol. Microbiol.">
        <title>The Global Catalogue of Microorganisms (GCM) 10K type strain sequencing project: providing services to taxonomists for standard genome sequencing and annotation.</title>
        <authorList>
            <consortium name="The Broad Institute Genomics Platform"/>
            <consortium name="The Broad Institute Genome Sequencing Center for Infectious Disease"/>
            <person name="Wu L."/>
            <person name="Ma J."/>
        </authorList>
    </citation>
    <scope>NUCLEOTIDE SEQUENCE [LARGE SCALE GENOMIC DNA]</scope>
    <source>
        <strain evidence="6">CCUG 51308</strain>
    </source>
</reference>
<dbReference type="Gene3D" id="1.20.120.530">
    <property type="entry name" value="GntR ligand-binding domain-like"/>
    <property type="match status" value="1"/>
</dbReference>
<evidence type="ECO:0000313" key="5">
    <source>
        <dbReference type="EMBL" id="MFC7292619.1"/>
    </source>
</evidence>
<accession>A0ABW2IN68</accession>
<dbReference type="SMART" id="SM00345">
    <property type="entry name" value="HTH_GNTR"/>
    <property type="match status" value="1"/>
</dbReference>
<dbReference type="PANTHER" id="PTHR43537:SF44">
    <property type="entry name" value="GNTR FAMILY REGULATORY PROTEIN"/>
    <property type="match status" value="1"/>
</dbReference>
<dbReference type="PANTHER" id="PTHR43537">
    <property type="entry name" value="TRANSCRIPTIONAL REGULATOR, GNTR FAMILY"/>
    <property type="match status" value="1"/>
</dbReference>
<dbReference type="InterPro" id="IPR000524">
    <property type="entry name" value="Tscrpt_reg_HTH_GntR"/>
</dbReference>
<feature type="domain" description="HTH gntR-type" evidence="4">
    <location>
        <begin position="17"/>
        <end position="85"/>
    </location>
</feature>
<gene>
    <name evidence="5" type="ORF">ACFQS8_13390</name>
</gene>
<evidence type="ECO:0000256" key="3">
    <source>
        <dbReference type="ARBA" id="ARBA00023163"/>
    </source>
</evidence>
<dbReference type="Proteomes" id="UP001596492">
    <property type="component" value="Unassembled WGS sequence"/>
</dbReference>
<dbReference type="PRINTS" id="PR00035">
    <property type="entry name" value="HTHGNTR"/>
</dbReference>
<evidence type="ECO:0000313" key="6">
    <source>
        <dbReference type="Proteomes" id="UP001596492"/>
    </source>
</evidence>
<evidence type="ECO:0000259" key="4">
    <source>
        <dbReference type="PROSITE" id="PS50949"/>
    </source>
</evidence>
<dbReference type="CDD" id="cd07377">
    <property type="entry name" value="WHTH_GntR"/>
    <property type="match status" value="1"/>
</dbReference>
<dbReference type="InterPro" id="IPR036390">
    <property type="entry name" value="WH_DNA-bd_sf"/>
</dbReference>
<dbReference type="InterPro" id="IPR011711">
    <property type="entry name" value="GntR_C"/>
</dbReference>
<organism evidence="5 6">
    <name type="scientific">Hirschia litorea</name>
    <dbReference type="NCBI Taxonomy" id="1199156"/>
    <lineage>
        <taxon>Bacteria</taxon>
        <taxon>Pseudomonadati</taxon>
        <taxon>Pseudomonadota</taxon>
        <taxon>Alphaproteobacteria</taxon>
        <taxon>Hyphomonadales</taxon>
        <taxon>Hyphomonadaceae</taxon>
        <taxon>Hirschia</taxon>
    </lineage>
</organism>
<dbReference type="InterPro" id="IPR008920">
    <property type="entry name" value="TF_FadR/GntR_C"/>
</dbReference>
<dbReference type="Gene3D" id="1.10.10.10">
    <property type="entry name" value="Winged helix-like DNA-binding domain superfamily/Winged helix DNA-binding domain"/>
    <property type="match status" value="1"/>
</dbReference>
<sequence>MSELVYYDLKQTANMTPSLPVQLARELGRRIVAGTLKTDSIIDDETSLAERYKVSRIVVREAVKILVGKGMLDVRRGIGTRVLPRNRWTLLDDDVLAWHLSAPPRPEFLAQLMEIRLAVEPKASRWAAERATVDDIAEIKKACDLMNAKKGDAEGFIIADALFHKAVLKAAHNEFLAGFEGVIYSALLVSVRITNKDPVENGASVPFHRDVYQAIVDRDGDRAEALTEKLLSDASRRLRSEIGQGDPT</sequence>
<dbReference type="Pfam" id="PF00392">
    <property type="entry name" value="GntR"/>
    <property type="match status" value="1"/>
</dbReference>
<protein>
    <submittedName>
        <fullName evidence="5">FadR/GntR family transcriptional regulator</fullName>
    </submittedName>
</protein>
<evidence type="ECO:0000256" key="1">
    <source>
        <dbReference type="ARBA" id="ARBA00023015"/>
    </source>
</evidence>
<dbReference type="RefSeq" id="WP_382168193.1">
    <property type="nucleotide sequence ID" value="NZ_JBHTBR010000005.1"/>
</dbReference>
<keyword evidence="2" id="KW-0238">DNA-binding</keyword>
<proteinExistence type="predicted"/>
<dbReference type="InterPro" id="IPR036388">
    <property type="entry name" value="WH-like_DNA-bd_sf"/>
</dbReference>
<evidence type="ECO:0000256" key="2">
    <source>
        <dbReference type="ARBA" id="ARBA00023125"/>
    </source>
</evidence>
<name>A0ABW2IN68_9PROT</name>
<dbReference type="Pfam" id="PF07729">
    <property type="entry name" value="FCD"/>
    <property type="match status" value="1"/>
</dbReference>
<dbReference type="SUPFAM" id="SSF48008">
    <property type="entry name" value="GntR ligand-binding domain-like"/>
    <property type="match status" value="1"/>
</dbReference>
<comment type="caution">
    <text evidence="5">The sequence shown here is derived from an EMBL/GenBank/DDBJ whole genome shotgun (WGS) entry which is preliminary data.</text>
</comment>
<keyword evidence="3" id="KW-0804">Transcription</keyword>